<dbReference type="GO" id="GO:0009691">
    <property type="term" value="P:cytokinin biosynthetic process"/>
    <property type="evidence" value="ECO:0007669"/>
    <property type="project" value="UniProtKB-UniRule"/>
</dbReference>
<dbReference type="Gene3D" id="3.40.50.450">
    <property type="match status" value="1"/>
</dbReference>
<dbReference type="RefSeq" id="WP_135996227.1">
    <property type="nucleotide sequence ID" value="NZ_CP071057.1"/>
</dbReference>
<dbReference type="EMBL" id="SRXW01000003">
    <property type="protein sequence ID" value="TGY88381.1"/>
    <property type="molecule type" value="Genomic_DNA"/>
</dbReference>
<evidence type="ECO:0000313" key="4">
    <source>
        <dbReference type="EMBL" id="TGY88381.1"/>
    </source>
</evidence>
<proteinExistence type="inferred from homology"/>
<dbReference type="Proteomes" id="UP000308054">
    <property type="component" value="Unassembled WGS sequence"/>
</dbReference>
<dbReference type="InterPro" id="IPR031100">
    <property type="entry name" value="LOG_fam"/>
</dbReference>
<keyword evidence="3" id="KW-0203">Cytokinin biosynthesis</keyword>
<dbReference type="OrthoDB" id="9801098at2"/>
<evidence type="ECO:0000256" key="2">
    <source>
        <dbReference type="ARBA" id="ARBA00006763"/>
    </source>
</evidence>
<dbReference type="GO" id="GO:0008714">
    <property type="term" value="F:AMP nucleosidase activity"/>
    <property type="evidence" value="ECO:0007669"/>
    <property type="project" value="UniProtKB-EC"/>
</dbReference>
<comment type="caution">
    <text evidence="4">The sequence shown here is derived from an EMBL/GenBank/DDBJ whole genome shotgun (WGS) entry which is preliminary data.</text>
</comment>
<gene>
    <name evidence="4" type="ORF">E5163_11210</name>
</gene>
<dbReference type="PANTHER" id="PTHR31223">
    <property type="entry name" value="LOG FAMILY PROTEIN YJL055W"/>
    <property type="match status" value="1"/>
</dbReference>
<keyword evidence="3" id="KW-0378">Hydrolase</keyword>
<dbReference type="EC" id="3.2.2.n1" evidence="3"/>
<dbReference type="PANTHER" id="PTHR31223:SF70">
    <property type="entry name" value="LOG FAMILY PROTEIN YJL055W"/>
    <property type="match status" value="1"/>
</dbReference>
<comment type="catalytic activity">
    <reaction evidence="1">
        <text>AMP + H2O = D-ribose 5-phosphate + adenine</text>
        <dbReference type="Rhea" id="RHEA:20129"/>
        <dbReference type="ChEBI" id="CHEBI:15377"/>
        <dbReference type="ChEBI" id="CHEBI:16708"/>
        <dbReference type="ChEBI" id="CHEBI:78346"/>
        <dbReference type="ChEBI" id="CHEBI:456215"/>
        <dbReference type="EC" id="3.2.2.4"/>
    </reaction>
</comment>
<reference evidence="4 5" key="1">
    <citation type="journal article" date="2017" name="Int. J. Syst. Evol. Microbiol.">
        <title>Marinicauda algicola sp. nov., isolated from a marine red alga Rhodosorus marinus.</title>
        <authorList>
            <person name="Jeong S.E."/>
            <person name="Jeon S.H."/>
            <person name="Chun B.H."/>
            <person name="Kim D.W."/>
            <person name="Jeon C.O."/>
        </authorList>
    </citation>
    <scope>NUCLEOTIDE SEQUENCE [LARGE SCALE GENOMIC DNA]</scope>
    <source>
        <strain evidence="4 5">JCM 31718</strain>
    </source>
</reference>
<dbReference type="GO" id="GO:0005829">
    <property type="term" value="C:cytosol"/>
    <property type="evidence" value="ECO:0007669"/>
    <property type="project" value="TreeGrafter"/>
</dbReference>
<evidence type="ECO:0000256" key="1">
    <source>
        <dbReference type="ARBA" id="ARBA00000274"/>
    </source>
</evidence>
<name>A0A4S2GZM0_9PROT</name>
<dbReference type="NCBIfam" id="TIGR00730">
    <property type="entry name" value="Rossman fold protein, TIGR00730 family"/>
    <property type="match status" value="1"/>
</dbReference>
<keyword evidence="5" id="KW-1185">Reference proteome</keyword>
<evidence type="ECO:0000313" key="5">
    <source>
        <dbReference type="Proteomes" id="UP000308054"/>
    </source>
</evidence>
<comment type="similarity">
    <text evidence="2 3">Belongs to the LOG family.</text>
</comment>
<dbReference type="Pfam" id="PF03641">
    <property type="entry name" value="Lysine_decarbox"/>
    <property type="match status" value="1"/>
</dbReference>
<protein>
    <recommendedName>
        <fullName evidence="3">Cytokinin riboside 5'-monophosphate phosphoribohydrolase</fullName>
        <ecNumber evidence="3">3.2.2.n1</ecNumber>
    </recommendedName>
</protein>
<evidence type="ECO:0000256" key="3">
    <source>
        <dbReference type="RuleBase" id="RU363015"/>
    </source>
</evidence>
<dbReference type="InterPro" id="IPR005269">
    <property type="entry name" value="LOG"/>
</dbReference>
<dbReference type="AlphaFoldDB" id="A0A4S2GZM0"/>
<organism evidence="4 5">
    <name type="scientific">Marinicauda algicola</name>
    <dbReference type="NCBI Taxonomy" id="2029849"/>
    <lineage>
        <taxon>Bacteria</taxon>
        <taxon>Pseudomonadati</taxon>
        <taxon>Pseudomonadota</taxon>
        <taxon>Alphaproteobacteria</taxon>
        <taxon>Maricaulales</taxon>
        <taxon>Maricaulaceae</taxon>
        <taxon>Marinicauda</taxon>
    </lineage>
</organism>
<accession>A0A4S2GZM0</accession>
<dbReference type="SUPFAM" id="SSF102405">
    <property type="entry name" value="MCP/YpsA-like"/>
    <property type="match status" value="1"/>
</dbReference>
<sequence>MRSVCVYCGTRAGNEPRFEAVAEAAGRAVARAGYRLVFGGGTAGLTGIVARAAQAEGGRVLGVIPEFLIPSEGALDGIELRKVATLGARKSMMIAESDAFLALPGGTGTLEEVFDLLTRRNLGLENKPVAFVDTEFWAPFSTLLDHVVRYAFTDAALVDGLSFEPDVDAALAALEMAIKTRG</sequence>